<dbReference type="PANTHER" id="PTHR43074">
    <property type="entry name" value="OMEGA-3 POLYUNSATURATED FATTY ACID SYNTHASE PFAB-RELATED"/>
    <property type="match status" value="1"/>
</dbReference>
<evidence type="ECO:0000259" key="2">
    <source>
        <dbReference type="SMART" id="SM00827"/>
    </source>
</evidence>
<feature type="compositionally biased region" description="Polar residues" evidence="1">
    <location>
        <begin position="653"/>
        <end position="668"/>
    </location>
</feature>
<dbReference type="SUPFAM" id="SSF52151">
    <property type="entry name" value="FabD/lysophospholipase-like"/>
    <property type="match status" value="1"/>
</dbReference>
<dbReference type="SMART" id="SM00827">
    <property type="entry name" value="PKS_AT"/>
    <property type="match status" value="1"/>
</dbReference>
<dbReference type="InterPro" id="IPR016035">
    <property type="entry name" value="Acyl_Trfase/lysoPLipase"/>
</dbReference>
<keyword evidence="4" id="KW-1185">Reference proteome</keyword>
<dbReference type="InterPro" id="IPR001227">
    <property type="entry name" value="Ac_transferase_dom_sf"/>
</dbReference>
<dbReference type="RefSeq" id="WP_188918367.1">
    <property type="nucleotide sequence ID" value="NZ_BMPZ01000002.1"/>
</dbReference>
<dbReference type="InterPro" id="IPR014181">
    <property type="entry name" value="Omega3_polyunsat_FA_synth-like"/>
</dbReference>
<reference evidence="3" key="1">
    <citation type="journal article" date="2014" name="Int. J. Syst. Evol. Microbiol.">
        <title>Complete genome sequence of Corynebacterium casei LMG S-19264T (=DSM 44701T), isolated from a smear-ripened cheese.</title>
        <authorList>
            <consortium name="US DOE Joint Genome Institute (JGI-PGF)"/>
            <person name="Walter F."/>
            <person name="Albersmeier A."/>
            <person name="Kalinowski J."/>
            <person name="Ruckert C."/>
        </authorList>
    </citation>
    <scope>NUCLEOTIDE SEQUENCE</scope>
    <source>
        <strain evidence="3">JCM 30804</strain>
    </source>
</reference>
<dbReference type="InterPro" id="IPR014043">
    <property type="entry name" value="Acyl_transferase_dom"/>
</dbReference>
<dbReference type="Proteomes" id="UP000613743">
    <property type="component" value="Unassembled WGS sequence"/>
</dbReference>
<proteinExistence type="predicted"/>
<dbReference type="Gene3D" id="3.40.366.10">
    <property type="entry name" value="Malonyl-Coenzyme A Acyl Carrier Protein, domain 2"/>
    <property type="match status" value="2"/>
</dbReference>
<dbReference type="PANTHER" id="PTHR43074:SF1">
    <property type="entry name" value="BETA-KETOACYL SYNTHASE FAMILY PROTEIN-RELATED"/>
    <property type="match status" value="1"/>
</dbReference>
<feature type="region of interest" description="Disordered" evidence="1">
    <location>
        <begin position="653"/>
        <end position="674"/>
    </location>
</feature>
<accession>A0A917JK82</accession>
<evidence type="ECO:0000313" key="3">
    <source>
        <dbReference type="EMBL" id="GGI73932.1"/>
    </source>
</evidence>
<dbReference type="NCBIfam" id="TIGR02816">
    <property type="entry name" value="pfaB_fam"/>
    <property type="match status" value="1"/>
</dbReference>
<dbReference type="AlphaFoldDB" id="A0A917JK82"/>
<feature type="domain" description="Malonyl-CoA:ACP transacylase (MAT)" evidence="2">
    <location>
        <begin position="296"/>
        <end position="617"/>
    </location>
</feature>
<protein>
    <submittedName>
        <fullName evidence="3">Omega-3 polyunsaturated fatty acid synthase PfaB</fullName>
    </submittedName>
</protein>
<comment type="caution">
    <text evidence="3">The sequence shown here is derived from an EMBL/GenBank/DDBJ whole genome shotgun (WGS) entry which is preliminary data.</text>
</comment>
<gene>
    <name evidence="3" type="primary">pfaB</name>
    <name evidence="3" type="ORF">GCM10009332_09310</name>
</gene>
<dbReference type="GO" id="GO:0016740">
    <property type="term" value="F:transferase activity"/>
    <property type="evidence" value="ECO:0007669"/>
    <property type="project" value="InterPro"/>
</dbReference>
<dbReference type="EMBL" id="BMPZ01000002">
    <property type="protein sequence ID" value="GGI73932.1"/>
    <property type="molecule type" value="Genomic_DNA"/>
</dbReference>
<sequence length="674" mass="73204">MANVADSSSKMPLRVALLKGAVNRAPSTIAALSFVTLEVTKDAANLDHTLHQAQEKLSQGQCIALRCNDQNIWMLPALTAAKQKCHPHAVLVGCGETFASAVEHARRQSTDITAKINHSESSATEQFDALLQLIDSLHTRHFSLDADKASHYWFTRPHQARVASLELAQSTWVLTQGTASAPAISILNDKRLFFIIAADTQIEFSEQLEQLAASSITTQCIQTTMLESLLAYQANGDTKRYALVLQAAHRSGLATEISGMQKALVEIFDKEDSSYKTPAGSYFSATPLGQQALSFVYPGVGTVYPNMLNSLHQYFPALYARLEREGDFEETLQAKRIYPSAGIADEMSLGELAIAGVGASYVLTKILTQEFAIRPAYALGYSMGEAAMWASLDVWQAPHQLIEATQTSPIFTTAISGNLTAVREAWQVSVTEPIQWNSFVVRSPAQPILDLLPKFPRAYLPIIQGDTCVIAGCEQTCRDLLSKLGKRGIAANRVTAMHTPPAMGQHQAVLEFYHQPTKADVNHSASATRFISAAQNQMVQLPHTGKIDSDVIAKSIADTFCNRLDFTQLIQASREQGAKLFVEVGADRQTSTLIDKINKADGQSNACCTVPMNAKGGDDAMNLLKALAPLISHRVDMTLSPLLNGLQHQLATQSPAGTVSNQSNQTQLVEGEPQ</sequence>
<reference evidence="3" key="2">
    <citation type="submission" date="2020-09" db="EMBL/GenBank/DDBJ databases">
        <authorList>
            <person name="Sun Q."/>
            <person name="Ohkuma M."/>
        </authorList>
    </citation>
    <scope>NUCLEOTIDE SEQUENCE</scope>
    <source>
        <strain evidence="3">JCM 30804</strain>
    </source>
</reference>
<name>A0A917JK82_9GAMM</name>
<organism evidence="3 4">
    <name type="scientific">Shewanella gelidii</name>
    <dbReference type="NCBI Taxonomy" id="1642821"/>
    <lineage>
        <taxon>Bacteria</taxon>
        <taxon>Pseudomonadati</taxon>
        <taxon>Pseudomonadota</taxon>
        <taxon>Gammaproteobacteria</taxon>
        <taxon>Alteromonadales</taxon>
        <taxon>Shewanellaceae</taxon>
        <taxon>Shewanella</taxon>
    </lineage>
</organism>
<dbReference type="InterPro" id="IPR052568">
    <property type="entry name" value="PKS-FAS_Synthase"/>
</dbReference>
<evidence type="ECO:0000256" key="1">
    <source>
        <dbReference type="SAM" id="MobiDB-lite"/>
    </source>
</evidence>
<evidence type="ECO:0000313" key="4">
    <source>
        <dbReference type="Proteomes" id="UP000613743"/>
    </source>
</evidence>
<dbReference type="Gene3D" id="3.30.70.3290">
    <property type="match status" value="1"/>
</dbReference>